<dbReference type="InterPro" id="IPR036291">
    <property type="entry name" value="NAD(P)-bd_dom_sf"/>
</dbReference>
<dbReference type="PRINTS" id="PR00081">
    <property type="entry name" value="GDHRDH"/>
</dbReference>
<dbReference type="InterPro" id="IPR002347">
    <property type="entry name" value="SDR_fam"/>
</dbReference>
<keyword evidence="4" id="KW-1185">Reference proteome</keyword>
<gene>
    <name evidence="3" type="ORF">SacxiDRAFT_1293</name>
</gene>
<accession>I0V091</accession>
<keyword evidence="1" id="KW-0560">Oxidoreductase</keyword>
<evidence type="ECO:0000256" key="1">
    <source>
        <dbReference type="ARBA" id="ARBA00023002"/>
    </source>
</evidence>
<protein>
    <recommendedName>
        <fullName evidence="5">Short-chain alcohol dehydrogenase</fullName>
    </recommendedName>
</protein>
<evidence type="ECO:0000313" key="4">
    <source>
        <dbReference type="Proteomes" id="UP000004691"/>
    </source>
</evidence>
<dbReference type="Gene3D" id="3.40.50.720">
    <property type="entry name" value="NAD(P)-binding Rossmann-like Domain"/>
    <property type="match status" value="1"/>
</dbReference>
<dbReference type="PRINTS" id="PR00080">
    <property type="entry name" value="SDRFAMILY"/>
</dbReference>
<dbReference type="PANTHER" id="PTHR43157">
    <property type="entry name" value="PHOSPHATIDYLINOSITOL-GLYCAN BIOSYNTHESIS CLASS F PROTEIN-RELATED"/>
    <property type="match status" value="1"/>
</dbReference>
<proteinExistence type="inferred from homology"/>
<dbReference type="GO" id="GO:0016491">
    <property type="term" value="F:oxidoreductase activity"/>
    <property type="evidence" value="ECO:0007669"/>
    <property type="project" value="UniProtKB-KW"/>
</dbReference>
<evidence type="ECO:0008006" key="5">
    <source>
        <dbReference type="Google" id="ProtNLM"/>
    </source>
</evidence>
<dbReference type="HOGENOM" id="CLU_010194_44_5_11"/>
<reference evidence="3 4" key="1">
    <citation type="submission" date="2012-01" db="EMBL/GenBank/DDBJ databases">
        <title>Improved High-Quality Draft sequence of Saccharomonospora xinjiangensis XJ-54.</title>
        <authorList>
            <consortium name="US DOE Joint Genome Institute"/>
            <person name="Lucas S."/>
            <person name="Han J."/>
            <person name="Lapidus A."/>
            <person name="Cheng J.-F."/>
            <person name="Goodwin L."/>
            <person name="Pitluck S."/>
            <person name="Peters L."/>
            <person name="Mikhailova N."/>
            <person name="Teshima H."/>
            <person name="Detter J.C."/>
            <person name="Han C."/>
            <person name="Tapia R."/>
            <person name="Land M."/>
            <person name="Hauser L."/>
            <person name="Kyrpides N."/>
            <person name="Ivanova N."/>
            <person name="Pagani I."/>
            <person name="Brambilla E.-M."/>
            <person name="Klenk H.-P."/>
            <person name="Woyke T."/>
        </authorList>
    </citation>
    <scope>NUCLEOTIDE SEQUENCE [LARGE SCALE GENOMIC DNA]</scope>
    <source>
        <strain evidence="3 4">XJ-54</strain>
    </source>
</reference>
<comment type="similarity">
    <text evidence="2">Belongs to the short-chain dehydrogenases/reductases (SDR) family.</text>
</comment>
<dbReference type="SUPFAM" id="SSF51735">
    <property type="entry name" value="NAD(P)-binding Rossmann-fold domains"/>
    <property type="match status" value="1"/>
</dbReference>
<sequence>MSSLGQPRERTVLVTGATDGLGRRLAAELTRRGARVIAHGRDPAKLRALRRETGAEVVRADFSELRQVDRLAAELLQRYDRLGVLVNNAGVGVGRDPTRREESADGYELRFAVNYLAPYHLTRRLLPLLKAPARIVNVAAAGQQEFGFLDPQLHRHYSGASAYMRSKLALVMHTFDLAEELRGSGVTVNALHPATFMDTTMVRESGRTPLSTLDEGVAATLRLILDEDLTEVTGRFFNGTHEADPHPQAHERRARERLRRLSDELVAEALSR</sequence>
<dbReference type="EMBL" id="JH636049">
    <property type="protein sequence ID" value="EID53544.1"/>
    <property type="molecule type" value="Genomic_DNA"/>
</dbReference>
<dbReference type="RefSeq" id="WP_006237672.1">
    <property type="nucleotide sequence ID" value="NZ_JH636049.1"/>
</dbReference>
<organism evidence="3 4">
    <name type="scientific">Saccharomonospora xinjiangensis XJ-54</name>
    <dbReference type="NCBI Taxonomy" id="882086"/>
    <lineage>
        <taxon>Bacteria</taxon>
        <taxon>Bacillati</taxon>
        <taxon>Actinomycetota</taxon>
        <taxon>Actinomycetes</taxon>
        <taxon>Pseudonocardiales</taxon>
        <taxon>Pseudonocardiaceae</taxon>
        <taxon>Saccharomonospora</taxon>
    </lineage>
</organism>
<dbReference type="eggNOG" id="COG1028">
    <property type="taxonomic scope" value="Bacteria"/>
</dbReference>
<evidence type="ECO:0000256" key="2">
    <source>
        <dbReference type="RuleBase" id="RU000363"/>
    </source>
</evidence>
<dbReference type="Pfam" id="PF00106">
    <property type="entry name" value="adh_short"/>
    <property type="match status" value="1"/>
</dbReference>
<dbReference type="STRING" id="882086.SacxiDRAFT_1293"/>
<dbReference type="Proteomes" id="UP000004691">
    <property type="component" value="Unassembled WGS sequence"/>
</dbReference>
<dbReference type="AlphaFoldDB" id="I0V091"/>
<name>I0V091_9PSEU</name>
<evidence type="ECO:0000313" key="3">
    <source>
        <dbReference type="EMBL" id="EID53544.1"/>
    </source>
</evidence>
<dbReference type="PANTHER" id="PTHR43157:SF31">
    <property type="entry name" value="PHOSPHATIDYLINOSITOL-GLYCAN BIOSYNTHESIS CLASS F PROTEIN"/>
    <property type="match status" value="1"/>
</dbReference>